<evidence type="ECO:0000256" key="4">
    <source>
        <dbReference type="ARBA" id="ARBA00022777"/>
    </source>
</evidence>
<comment type="catalytic activity">
    <reaction evidence="5 7">
        <text>AMP + ATP = 2 ADP</text>
        <dbReference type="Rhea" id="RHEA:12973"/>
        <dbReference type="ChEBI" id="CHEBI:30616"/>
        <dbReference type="ChEBI" id="CHEBI:456215"/>
        <dbReference type="ChEBI" id="CHEBI:456216"/>
        <dbReference type="EC" id="2.7.4.3"/>
    </reaction>
</comment>
<evidence type="ECO:0000256" key="1">
    <source>
        <dbReference type="ARBA" id="ARBA00022679"/>
    </source>
</evidence>
<evidence type="ECO:0000256" key="3">
    <source>
        <dbReference type="ARBA" id="ARBA00022741"/>
    </source>
</evidence>
<dbReference type="GO" id="GO:0005737">
    <property type="term" value="C:cytoplasm"/>
    <property type="evidence" value="ECO:0007669"/>
    <property type="project" value="UniProtKB-SubCell"/>
</dbReference>
<dbReference type="InterPro" id="IPR007862">
    <property type="entry name" value="Adenylate_kinase_lid-dom"/>
</dbReference>
<feature type="binding site" evidence="5">
    <location>
        <position position="199"/>
    </location>
    <ligand>
        <name>ATP</name>
        <dbReference type="ChEBI" id="CHEBI:30616"/>
    </ligand>
</feature>
<dbReference type="EMBL" id="CM001376">
    <property type="protein sequence ID" value="EHM13442.1"/>
    <property type="molecule type" value="Genomic_DNA"/>
</dbReference>
<feature type="binding site" evidence="5">
    <location>
        <position position="150"/>
    </location>
    <ligand>
        <name>Zn(2+)</name>
        <dbReference type="ChEBI" id="CHEBI:29105"/>
        <note>structural</note>
    </ligand>
</feature>
<dbReference type="EC" id="2.7.4.3" evidence="5 7"/>
<dbReference type="SUPFAM" id="SSF57774">
    <property type="entry name" value="Microbial and mitochondrial ADK, insert 'zinc finger' domain"/>
    <property type="match status" value="1"/>
</dbReference>
<dbReference type="Pfam" id="PF00406">
    <property type="entry name" value="ADK"/>
    <property type="match status" value="1"/>
</dbReference>
<accession>H0UL83</accession>
<keyword evidence="5 7" id="KW-0067">ATP-binding</keyword>
<dbReference type="NCBIfam" id="NF001380">
    <property type="entry name" value="PRK00279.1-2"/>
    <property type="match status" value="1"/>
</dbReference>
<keyword evidence="3 5" id="KW-0547">Nucleotide-binding</keyword>
<dbReference type="NCBIfam" id="TIGR01351">
    <property type="entry name" value="adk"/>
    <property type="match status" value="1"/>
</dbReference>
<dbReference type="GO" id="GO:0008270">
    <property type="term" value="F:zinc ion binding"/>
    <property type="evidence" value="ECO:0007669"/>
    <property type="project" value="UniProtKB-UniRule"/>
</dbReference>
<keyword evidence="5" id="KW-0862">Zinc</keyword>
<feature type="binding site" evidence="5">
    <location>
        <begin position="136"/>
        <end position="137"/>
    </location>
    <ligand>
        <name>ATP</name>
        <dbReference type="ChEBI" id="CHEBI:30616"/>
    </ligand>
</feature>
<evidence type="ECO:0000313" key="10">
    <source>
        <dbReference type="Proteomes" id="UP000003806"/>
    </source>
</evidence>
<dbReference type="Proteomes" id="UP000003806">
    <property type="component" value="Chromosome"/>
</dbReference>
<dbReference type="GO" id="GO:0044209">
    <property type="term" value="P:AMP salvage"/>
    <property type="evidence" value="ECO:0007669"/>
    <property type="project" value="UniProtKB-UniRule"/>
</dbReference>
<dbReference type="OrthoDB" id="9805030at2"/>
<dbReference type="Pfam" id="PF05191">
    <property type="entry name" value="ADK_lid"/>
    <property type="match status" value="1"/>
</dbReference>
<evidence type="ECO:0000313" key="9">
    <source>
        <dbReference type="EMBL" id="EHM13442.1"/>
    </source>
</evidence>
<reference evidence="9 10" key="1">
    <citation type="submission" date="2011-11" db="EMBL/GenBank/DDBJ databases">
        <title>The Noncontiguous Finished genome of Jonquetella anthropi DSM 22815.</title>
        <authorList>
            <consortium name="US DOE Joint Genome Institute (JGI-PGF)"/>
            <person name="Lucas S."/>
            <person name="Copeland A."/>
            <person name="Lapidus A."/>
            <person name="Glavina del Rio T."/>
            <person name="Dalin E."/>
            <person name="Tice H."/>
            <person name="Bruce D."/>
            <person name="Goodwin L."/>
            <person name="Pitluck S."/>
            <person name="Peters L."/>
            <person name="Mikhailova N."/>
            <person name="Held B."/>
            <person name="Kyrpides N."/>
            <person name="Mavromatis K."/>
            <person name="Ivanova N."/>
            <person name="Markowitz V."/>
            <person name="Cheng J.-F."/>
            <person name="Hugenholtz P."/>
            <person name="Woyke T."/>
            <person name="Wu D."/>
            <person name="Gronow S."/>
            <person name="Wellnitz S."/>
            <person name="Brambilla E."/>
            <person name="Klenk H.-P."/>
            <person name="Eisen J.A."/>
        </authorList>
    </citation>
    <scope>NUCLEOTIDE SEQUENCE [LARGE SCALE GENOMIC DNA]</scope>
    <source>
        <strain evidence="9 10">DSM 22815</strain>
    </source>
</reference>
<feature type="binding site" evidence="5">
    <location>
        <position position="130"/>
    </location>
    <ligand>
        <name>Zn(2+)</name>
        <dbReference type="ChEBI" id="CHEBI:29105"/>
        <note>structural</note>
    </ligand>
</feature>
<keyword evidence="10" id="KW-1185">Reference proteome</keyword>
<evidence type="ECO:0000259" key="8">
    <source>
        <dbReference type="Pfam" id="PF05191"/>
    </source>
</evidence>
<evidence type="ECO:0000256" key="6">
    <source>
        <dbReference type="RuleBase" id="RU003330"/>
    </source>
</evidence>
<feature type="domain" description="Adenylate kinase active site lid" evidence="8">
    <location>
        <begin position="127"/>
        <end position="162"/>
    </location>
</feature>
<name>H0UL83_9BACT</name>
<comment type="pathway">
    <text evidence="5">Purine metabolism; AMP biosynthesis via salvage pathway; AMP from ADP: step 1/1.</text>
</comment>
<feature type="binding site" evidence="5">
    <location>
        <position position="127"/>
    </location>
    <ligand>
        <name>ATP</name>
        <dbReference type="ChEBI" id="CHEBI:30616"/>
    </ligand>
</feature>
<keyword evidence="4 5" id="KW-0418">Kinase</keyword>
<feature type="binding site" evidence="5">
    <location>
        <position position="171"/>
    </location>
    <ligand>
        <name>AMP</name>
        <dbReference type="ChEBI" id="CHEBI:456215"/>
    </ligand>
</feature>
<feature type="binding site" evidence="5">
    <location>
        <position position="160"/>
    </location>
    <ligand>
        <name>AMP</name>
        <dbReference type="ChEBI" id="CHEBI:456215"/>
    </ligand>
</feature>
<feature type="binding site" evidence="5">
    <location>
        <begin position="85"/>
        <end position="88"/>
    </location>
    <ligand>
        <name>AMP</name>
        <dbReference type="ChEBI" id="CHEBI:456215"/>
    </ligand>
</feature>
<dbReference type="InterPro" id="IPR000850">
    <property type="entry name" value="Adenylat/UMP-CMP_kin"/>
</dbReference>
<dbReference type="HAMAP" id="MF_00235">
    <property type="entry name" value="Adenylate_kinase_Adk"/>
    <property type="match status" value="1"/>
</dbReference>
<dbReference type="STRING" id="885272.JonanDRAFT_1074"/>
<evidence type="ECO:0000256" key="5">
    <source>
        <dbReference type="HAMAP-Rule" id="MF_00235"/>
    </source>
</evidence>
<keyword evidence="5" id="KW-0479">Metal-binding</keyword>
<sequence>MRLILLGAPGAGKGTQAEKIVERWHTAHISTGDILRENVKGGTELGKKAKGYMDSGKLVPDDLIVAMMEGRLKEPDCASGFILDGFPRTKGQAEALKELLGRMGLHLDGVVLLDVPDDVVVQRLCGRRCCRGCGKIYNVSFKPSSKGDHCEVCGGELFQRDDDKEAVIRQRLSVYHEQTAPLVEYYEAEGLLCRFDGTLAGDGIINAIAERFEGHE</sequence>
<dbReference type="InterPro" id="IPR036193">
    <property type="entry name" value="ADK_active_lid_dom_sf"/>
</dbReference>
<keyword evidence="5" id="KW-0963">Cytoplasm</keyword>
<dbReference type="eggNOG" id="COG0563">
    <property type="taxonomic scope" value="Bacteria"/>
</dbReference>
<dbReference type="AlphaFoldDB" id="H0UL83"/>
<feature type="binding site" evidence="5">
    <location>
        <position position="153"/>
    </location>
    <ligand>
        <name>Zn(2+)</name>
        <dbReference type="ChEBI" id="CHEBI:29105"/>
        <note>structural</note>
    </ligand>
</feature>
<dbReference type="Gene3D" id="3.40.50.300">
    <property type="entry name" value="P-loop containing nucleotide triphosphate hydrolases"/>
    <property type="match status" value="1"/>
</dbReference>
<dbReference type="RefSeq" id="WP_008521515.1">
    <property type="nucleotide sequence ID" value="NZ_CM001376.1"/>
</dbReference>
<proteinExistence type="inferred from homology"/>
<evidence type="ECO:0000256" key="7">
    <source>
        <dbReference type="RuleBase" id="RU003331"/>
    </source>
</evidence>
<feature type="binding site" evidence="5">
    <location>
        <begin position="57"/>
        <end position="59"/>
    </location>
    <ligand>
        <name>AMP</name>
        <dbReference type="ChEBI" id="CHEBI:456215"/>
    </ligand>
</feature>
<comment type="domain">
    <text evidence="5">Consists of three domains, a large central CORE domain and two small peripheral domains, NMPbind and LID, which undergo movements during catalysis. The LID domain closes over the site of phosphoryl transfer upon ATP binding. Assembling and dissambling the active center during each catalytic cycle provides an effective means to prevent ATP hydrolysis. Some bacteria have evolved a zinc-coordinating structure that stabilizes the LID domain.</text>
</comment>
<dbReference type="PRINTS" id="PR00094">
    <property type="entry name" value="ADENYLTKNASE"/>
</dbReference>
<comment type="similarity">
    <text evidence="5 6">Belongs to the adenylate kinase family.</text>
</comment>
<dbReference type="GO" id="GO:0005524">
    <property type="term" value="F:ATP binding"/>
    <property type="evidence" value="ECO:0007669"/>
    <property type="project" value="UniProtKB-UniRule"/>
</dbReference>
<keyword evidence="2 5" id="KW-0545">Nucleotide biosynthesis</keyword>
<feature type="binding site" evidence="5">
    <location>
        <position position="92"/>
    </location>
    <ligand>
        <name>AMP</name>
        <dbReference type="ChEBI" id="CHEBI:456215"/>
    </ligand>
</feature>
<dbReference type="SUPFAM" id="SSF52540">
    <property type="entry name" value="P-loop containing nucleoside triphosphate hydrolases"/>
    <property type="match status" value="1"/>
</dbReference>
<comment type="subunit">
    <text evidence="5 7">Monomer.</text>
</comment>
<feature type="binding site" evidence="5">
    <location>
        <position position="31"/>
    </location>
    <ligand>
        <name>AMP</name>
        <dbReference type="ChEBI" id="CHEBI:456215"/>
    </ligand>
</feature>
<feature type="region of interest" description="LID" evidence="5">
    <location>
        <begin position="126"/>
        <end position="163"/>
    </location>
</feature>
<dbReference type="NCBIfam" id="NF011100">
    <property type="entry name" value="PRK14527.1"/>
    <property type="match status" value="1"/>
</dbReference>
<dbReference type="GO" id="GO:0004017">
    <property type="term" value="F:AMP kinase activity"/>
    <property type="evidence" value="ECO:0007669"/>
    <property type="project" value="UniProtKB-UniRule"/>
</dbReference>
<feature type="binding site" evidence="5">
    <location>
        <position position="133"/>
    </location>
    <ligand>
        <name>Zn(2+)</name>
        <dbReference type="ChEBI" id="CHEBI:29105"/>
        <note>structural</note>
    </ligand>
</feature>
<dbReference type="PANTHER" id="PTHR23359">
    <property type="entry name" value="NUCLEOTIDE KINASE"/>
    <property type="match status" value="1"/>
</dbReference>
<dbReference type="UniPathway" id="UPA00588">
    <property type="reaction ID" value="UER00649"/>
</dbReference>
<feature type="region of interest" description="NMP" evidence="5">
    <location>
        <begin position="30"/>
        <end position="59"/>
    </location>
</feature>
<dbReference type="CDD" id="cd01428">
    <property type="entry name" value="ADK"/>
    <property type="match status" value="1"/>
</dbReference>
<dbReference type="PROSITE" id="PS00113">
    <property type="entry name" value="ADENYLATE_KINASE"/>
    <property type="match status" value="1"/>
</dbReference>
<feature type="binding site" evidence="5">
    <location>
        <begin position="10"/>
        <end position="15"/>
    </location>
    <ligand>
        <name>ATP</name>
        <dbReference type="ChEBI" id="CHEBI:30616"/>
    </ligand>
</feature>
<comment type="function">
    <text evidence="5">Catalyzes the reversible transfer of the terminal phosphate group between ATP and AMP. Plays an important role in cellular energy homeostasis and in adenine nucleotide metabolism.</text>
</comment>
<feature type="binding site" evidence="5">
    <location>
        <position position="36"/>
    </location>
    <ligand>
        <name>AMP</name>
        <dbReference type="ChEBI" id="CHEBI:456215"/>
    </ligand>
</feature>
<dbReference type="FunFam" id="3.40.50.300:FF:000106">
    <property type="entry name" value="Adenylate kinase mitochondrial"/>
    <property type="match status" value="1"/>
</dbReference>
<organism evidence="9 10">
    <name type="scientific">Jonquetella anthropi DSM 22815</name>
    <dbReference type="NCBI Taxonomy" id="885272"/>
    <lineage>
        <taxon>Bacteria</taxon>
        <taxon>Thermotogati</taxon>
        <taxon>Synergistota</taxon>
        <taxon>Synergistia</taxon>
        <taxon>Synergistales</taxon>
        <taxon>Dethiosulfovibrionaceae</taxon>
        <taxon>Jonquetella</taxon>
    </lineage>
</organism>
<protein>
    <recommendedName>
        <fullName evidence="5 7">Adenylate kinase</fullName>
        <shortName evidence="5">AK</shortName>
        <ecNumber evidence="5 7">2.7.4.3</ecNumber>
    </recommendedName>
    <alternativeName>
        <fullName evidence="5">ATP-AMP transphosphorylase</fullName>
    </alternativeName>
    <alternativeName>
        <fullName evidence="5">ATP:AMP phosphotransferase</fullName>
    </alternativeName>
    <alternativeName>
        <fullName evidence="5">Adenylate monophosphate kinase</fullName>
    </alternativeName>
</protein>
<comment type="subcellular location">
    <subcellularLocation>
        <location evidence="5 7">Cytoplasm</location>
    </subcellularLocation>
</comment>
<keyword evidence="1 5" id="KW-0808">Transferase</keyword>
<gene>
    <name evidence="5" type="primary">adk</name>
    <name evidence="9" type="ORF">JonanDRAFT_1074</name>
</gene>
<dbReference type="InterPro" id="IPR006259">
    <property type="entry name" value="Adenyl_kin_sub"/>
</dbReference>
<dbReference type="NCBIfam" id="NF001381">
    <property type="entry name" value="PRK00279.1-3"/>
    <property type="match status" value="1"/>
</dbReference>
<dbReference type="InterPro" id="IPR027417">
    <property type="entry name" value="P-loop_NTPase"/>
</dbReference>
<dbReference type="InterPro" id="IPR033690">
    <property type="entry name" value="Adenylat_kinase_CS"/>
</dbReference>
<evidence type="ECO:0000256" key="2">
    <source>
        <dbReference type="ARBA" id="ARBA00022727"/>
    </source>
</evidence>
<dbReference type="HOGENOM" id="CLU_032354_1_2_0"/>